<dbReference type="Proteomes" id="UP001275084">
    <property type="component" value="Unassembled WGS sequence"/>
</dbReference>
<dbReference type="EMBL" id="JAUIQD010000002">
    <property type="protein sequence ID" value="KAK3360358.1"/>
    <property type="molecule type" value="Genomic_DNA"/>
</dbReference>
<dbReference type="GO" id="GO:0005783">
    <property type="term" value="C:endoplasmic reticulum"/>
    <property type="evidence" value="ECO:0007669"/>
    <property type="project" value="TreeGrafter"/>
</dbReference>
<evidence type="ECO:0000256" key="1">
    <source>
        <dbReference type="SAM" id="MobiDB-lite"/>
    </source>
</evidence>
<feature type="region of interest" description="Disordered" evidence="1">
    <location>
        <begin position="600"/>
        <end position="643"/>
    </location>
</feature>
<dbReference type="GO" id="GO:0005634">
    <property type="term" value="C:nucleus"/>
    <property type="evidence" value="ECO:0007669"/>
    <property type="project" value="TreeGrafter"/>
</dbReference>
<dbReference type="GO" id="GO:0006357">
    <property type="term" value="P:regulation of transcription by RNA polymerase II"/>
    <property type="evidence" value="ECO:0007669"/>
    <property type="project" value="TreeGrafter"/>
</dbReference>
<accession>A0AAJ0HSG8</accession>
<dbReference type="Pfam" id="PF08618">
    <property type="entry name" value="Opi1"/>
    <property type="match status" value="1"/>
</dbReference>
<dbReference type="GO" id="GO:0003714">
    <property type="term" value="F:transcription corepressor activity"/>
    <property type="evidence" value="ECO:0007669"/>
    <property type="project" value="InterPro"/>
</dbReference>
<reference evidence="2" key="1">
    <citation type="journal article" date="2023" name="Mol. Phylogenet. Evol.">
        <title>Genome-scale phylogeny and comparative genomics of the fungal order Sordariales.</title>
        <authorList>
            <person name="Hensen N."/>
            <person name="Bonometti L."/>
            <person name="Westerberg I."/>
            <person name="Brannstrom I.O."/>
            <person name="Guillou S."/>
            <person name="Cros-Aarteil S."/>
            <person name="Calhoun S."/>
            <person name="Haridas S."/>
            <person name="Kuo A."/>
            <person name="Mondo S."/>
            <person name="Pangilinan J."/>
            <person name="Riley R."/>
            <person name="LaButti K."/>
            <person name="Andreopoulos B."/>
            <person name="Lipzen A."/>
            <person name="Chen C."/>
            <person name="Yan M."/>
            <person name="Daum C."/>
            <person name="Ng V."/>
            <person name="Clum A."/>
            <person name="Steindorff A."/>
            <person name="Ohm R.A."/>
            <person name="Martin F."/>
            <person name="Silar P."/>
            <person name="Natvig D.O."/>
            <person name="Lalanne C."/>
            <person name="Gautier V."/>
            <person name="Ament-Velasquez S.L."/>
            <person name="Kruys A."/>
            <person name="Hutchinson M.I."/>
            <person name="Powell A.J."/>
            <person name="Barry K."/>
            <person name="Miller A.N."/>
            <person name="Grigoriev I.V."/>
            <person name="Debuchy R."/>
            <person name="Gladieux P."/>
            <person name="Hiltunen Thoren M."/>
            <person name="Johannesson H."/>
        </authorList>
    </citation>
    <scope>NUCLEOTIDE SEQUENCE</scope>
    <source>
        <strain evidence="2">CBS 955.72</strain>
    </source>
</reference>
<feature type="compositionally biased region" description="Polar residues" evidence="1">
    <location>
        <begin position="118"/>
        <end position="142"/>
    </location>
</feature>
<feature type="compositionally biased region" description="Basic and acidic residues" evidence="1">
    <location>
        <begin position="58"/>
        <end position="69"/>
    </location>
</feature>
<dbReference type="PANTHER" id="PTHR38406">
    <property type="entry name" value="TRANSCRIPTIONAL REPRESSOR OPI1"/>
    <property type="match status" value="1"/>
</dbReference>
<dbReference type="GO" id="GO:0008654">
    <property type="term" value="P:phospholipid biosynthetic process"/>
    <property type="evidence" value="ECO:0007669"/>
    <property type="project" value="TreeGrafter"/>
</dbReference>
<organism evidence="2 3">
    <name type="scientific">Lasiosphaeria hispida</name>
    <dbReference type="NCBI Taxonomy" id="260671"/>
    <lineage>
        <taxon>Eukaryota</taxon>
        <taxon>Fungi</taxon>
        <taxon>Dikarya</taxon>
        <taxon>Ascomycota</taxon>
        <taxon>Pezizomycotina</taxon>
        <taxon>Sordariomycetes</taxon>
        <taxon>Sordariomycetidae</taxon>
        <taxon>Sordariales</taxon>
        <taxon>Lasiosphaeriaceae</taxon>
        <taxon>Lasiosphaeria</taxon>
    </lineage>
</organism>
<name>A0AAJ0HSG8_9PEZI</name>
<proteinExistence type="predicted"/>
<comment type="caution">
    <text evidence="2">The sequence shown here is derived from an EMBL/GenBank/DDBJ whole genome shotgun (WGS) entry which is preliminary data.</text>
</comment>
<feature type="compositionally biased region" description="Pro residues" evidence="1">
    <location>
        <begin position="76"/>
        <end position="86"/>
    </location>
</feature>
<sequence length="643" mass="70884">MDSRMERNHMQARPTAHPSHPPPRPSHLPQDLYGESKQLPTQMAPPQYHTRQPSLSDDCDRDRDHDRRNILSQKPSPTPGSAPAPAPSSAHSQHTPRDAAPSFPDTPTTELPPIQSPYERNTSPSNHTLPSLSSVTSGLQQPSPEPRAAVTHWPSLNPYTVYYTPSHAQSADPPQRPDVEMNSASPERYYDRRSASVSLDDPDVRMAAEALGDLRADFVSSPPHRSTPLPSTPRDHRMATSSPRDSASEHSKPEPLLSLITASHPLLATTIEGATLAYNHGKNFSPHLKMGAEYIEDYLTPVAKVVGTVGRQTGLETGVRYIFRRSSQQSRKHQVANDIEADDRGNYKRRKARLSDKEKEAFDRGFPEAVSQSKERRTSVSTVDTLPAYDDFKSPAYSEVIETQAPTRPGSSTSIGAHIAVTTSSLTIAIRDESLRNLKFCLEMLRQGNTSLSAMVSTLQGVIEQLDTAMGKRDRDDDAMTDVPPQVGELTARMDRIKNEIVMKIGSVMKMVSSYAGSALPDNARDIVYRQLWSLPRRFHFHQSQNASIQPGTATDQETITRETANKVLLLANECLEVMSSVSDVLDRTIKSAEEWCAAKGNRKSGDAESPNDSKTVPPTAQWATRESLPTSANADEDIHMVS</sequence>
<feature type="region of interest" description="Disordered" evidence="1">
    <location>
        <begin position="1"/>
        <end position="196"/>
    </location>
</feature>
<dbReference type="GO" id="GO:0030968">
    <property type="term" value="P:endoplasmic reticulum unfolded protein response"/>
    <property type="evidence" value="ECO:0007669"/>
    <property type="project" value="TreeGrafter"/>
</dbReference>
<feature type="region of interest" description="Disordered" evidence="1">
    <location>
        <begin position="215"/>
        <end position="253"/>
    </location>
</feature>
<protein>
    <submittedName>
        <fullName evidence="2">Transcription factor Opi1-domain-containing protein</fullName>
    </submittedName>
</protein>
<evidence type="ECO:0000313" key="3">
    <source>
        <dbReference type="Proteomes" id="UP001275084"/>
    </source>
</evidence>
<gene>
    <name evidence="2" type="ORF">B0T25DRAFT_128505</name>
</gene>
<dbReference type="AlphaFoldDB" id="A0AAJ0HSG8"/>
<keyword evidence="3" id="KW-1185">Reference proteome</keyword>
<evidence type="ECO:0000313" key="2">
    <source>
        <dbReference type="EMBL" id="KAK3360358.1"/>
    </source>
</evidence>
<reference evidence="2" key="2">
    <citation type="submission" date="2023-06" db="EMBL/GenBank/DDBJ databases">
        <authorList>
            <consortium name="Lawrence Berkeley National Laboratory"/>
            <person name="Haridas S."/>
            <person name="Hensen N."/>
            <person name="Bonometti L."/>
            <person name="Westerberg I."/>
            <person name="Brannstrom I.O."/>
            <person name="Guillou S."/>
            <person name="Cros-Aarteil S."/>
            <person name="Calhoun S."/>
            <person name="Kuo A."/>
            <person name="Mondo S."/>
            <person name="Pangilinan J."/>
            <person name="Riley R."/>
            <person name="Labutti K."/>
            <person name="Andreopoulos B."/>
            <person name="Lipzen A."/>
            <person name="Chen C."/>
            <person name="Yanf M."/>
            <person name="Daum C."/>
            <person name="Ng V."/>
            <person name="Clum A."/>
            <person name="Steindorff A."/>
            <person name="Ohm R."/>
            <person name="Martin F."/>
            <person name="Silar P."/>
            <person name="Natvig D."/>
            <person name="Lalanne C."/>
            <person name="Gautier V."/>
            <person name="Ament-Velasquez S.L."/>
            <person name="Kruys A."/>
            <person name="Hutchinson M.I."/>
            <person name="Powell A.J."/>
            <person name="Barry K."/>
            <person name="Miller A.N."/>
            <person name="Grigoriev I.V."/>
            <person name="Debuchy R."/>
            <person name="Gladieux P."/>
            <person name="Thoren M.H."/>
            <person name="Johannesson H."/>
        </authorList>
    </citation>
    <scope>NUCLEOTIDE SEQUENCE</scope>
    <source>
        <strain evidence="2">CBS 955.72</strain>
    </source>
</reference>
<dbReference type="PANTHER" id="PTHR38406:SF1">
    <property type="entry name" value="TRANSCRIPTIONAL REPRESSOR OPI1"/>
    <property type="match status" value="1"/>
</dbReference>
<feature type="compositionally biased region" description="Polar residues" evidence="1">
    <location>
        <begin position="611"/>
        <end position="634"/>
    </location>
</feature>
<dbReference type="InterPro" id="IPR013927">
    <property type="entry name" value="TF_Opi1_Ccg-8"/>
</dbReference>